<dbReference type="GeneID" id="130496956"/>
<protein>
    <submittedName>
        <fullName evidence="3">F-box/kelch-repeat protein At3g22730</fullName>
    </submittedName>
</protein>
<dbReference type="AlphaFoldDB" id="A0A9W3C2F6"/>
<dbReference type="InterPro" id="IPR017451">
    <property type="entry name" value="F-box-assoc_interact_dom"/>
</dbReference>
<dbReference type="OrthoDB" id="1867629at2759"/>
<feature type="domain" description="F-box" evidence="1">
    <location>
        <begin position="1"/>
        <end position="45"/>
    </location>
</feature>
<reference evidence="3" key="2">
    <citation type="submission" date="2025-08" db="UniProtKB">
        <authorList>
            <consortium name="RefSeq"/>
        </authorList>
    </citation>
    <scope>IDENTIFICATION</scope>
    <source>
        <tissue evidence="3">Leaf</tissue>
    </source>
</reference>
<dbReference type="InterPro" id="IPR036047">
    <property type="entry name" value="F-box-like_dom_sf"/>
</dbReference>
<dbReference type="PROSITE" id="PS50181">
    <property type="entry name" value="FBOX"/>
    <property type="match status" value="1"/>
</dbReference>
<dbReference type="RefSeq" id="XP_056845690.1">
    <property type="nucleotide sequence ID" value="XM_056989710.1"/>
</dbReference>
<reference evidence="2" key="1">
    <citation type="journal article" date="2019" name="Database">
        <title>The radish genome database (RadishGD): an integrated information resource for radish genomics.</title>
        <authorList>
            <person name="Yu H.J."/>
            <person name="Baek S."/>
            <person name="Lee Y.J."/>
            <person name="Cho A."/>
            <person name="Mun J.H."/>
        </authorList>
    </citation>
    <scope>NUCLEOTIDE SEQUENCE [LARGE SCALE GENOMIC DNA]</scope>
    <source>
        <strain evidence="2">cv. WK10039</strain>
    </source>
</reference>
<dbReference type="SMART" id="SM00256">
    <property type="entry name" value="FBOX"/>
    <property type="match status" value="1"/>
</dbReference>
<dbReference type="SUPFAM" id="SSF81383">
    <property type="entry name" value="F-box domain"/>
    <property type="match status" value="1"/>
</dbReference>
<dbReference type="InterPro" id="IPR001810">
    <property type="entry name" value="F-box_dom"/>
</dbReference>
<dbReference type="Pfam" id="PF00646">
    <property type="entry name" value="F-box"/>
    <property type="match status" value="1"/>
</dbReference>
<proteinExistence type="predicted"/>
<dbReference type="Pfam" id="PF07734">
    <property type="entry name" value="FBA_1"/>
    <property type="match status" value="1"/>
</dbReference>
<dbReference type="Gene3D" id="1.20.1280.50">
    <property type="match status" value="1"/>
</dbReference>
<dbReference type="PANTHER" id="PTHR31672:SF13">
    <property type="entry name" value="F-BOX PROTEIN CPR30-LIKE"/>
    <property type="match status" value="1"/>
</dbReference>
<sequence>MMISDLPHHLLEEILSRVPATTLRRLRPTCKQWNALLKDQLFTEKNHRKAPKQPLLLMLKEFRICPVSVELDLSVNAPSIEFKDALNLKKGSHSSSQDSDIMEVFHCEGLLLCVTRDNKLLVWNPFLGETKCIHHYKKKSSYALGYKNKESCHRDYKILRYRQSPKREDNVDEFEIYEFSSDSWRFLDGISLDYYIHAFGYVSLQGNSYWVASERTDKDSMFLLGFDFTTERFIRLNLPPVPPTMMLSLVREEQISVLHMKYFPLKMELWVTSNFGTEAALSWSKSFEVDLHVLEERYPFFPTFLLDEDKKVVVCPGPSGWNMKNVVYIIGEDDEYHTEIPYENSTHKSWWPRIFNYIPSLVQIQQRTQTRKRKRRSKLEHAMLVTKKQEKKRRHSIHIETVNVD</sequence>
<evidence type="ECO:0000259" key="1">
    <source>
        <dbReference type="PROSITE" id="PS50181"/>
    </source>
</evidence>
<dbReference type="Proteomes" id="UP000504610">
    <property type="component" value="Chromosome 6"/>
</dbReference>
<evidence type="ECO:0000313" key="2">
    <source>
        <dbReference type="Proteomes" id="UP000504610"/>
    </source>
</evidence>
<gene>
    <name evidence="3" type="primary">LOC130496956</name>
</gene>
<organism evidence="2 3">
    <name type="scientific">Raphanus sativus</name>
    <name type="common">Radish</name>
    <name type="synonym">Raphanus raphanistrum var. sativus</name>
    <dbReference type="NCBI Taxonomy" id="3726"/>
    <lineage>
        <taxon>Eukaryota</taxon>
        <taxon>Viridiplantae</taxon>
        <taxon>Streptophyta</taxon>
        <taxon>Embryophyta</taxon>
        <taxon>Tracheophyta</taxon>
        <taxon>Spermatophyta</taxon>
        <taxon>Magnoliopsida</taxon>
        <taxon>eudicotyledons</taxon>
        <taxon>Gunneridae</taxon>
        <taxon>Pentapetalae</taxon>
        <taxon>rosids</taxon>
        <taxon>malvids</taxon>
        <taxon>Brassicales</taxon>
        <taxon>Brassicaceae</taxon>
        <taxon>Brassiceae</taxon>
        <taxon>Raphanus</taxon>
    </lineage>
</organism>
<dbReference type="InterPro" id="IPR006527">
    <property type="entry name" value="F-box-assoc_dom_typ1"/>
</dbReference>
<dbReference type="KEGG" id="rsz:130496956"/>
<dbReference type="PANTHER" id="PTHR31672">
    <property type="entry name" value="BNACNNG10540D PROTEIN"/>
    <property type="match status" value="1"/>
</dbReference>
<evidence type="ECO:0000313" key="3">
    <source>
        <dbReference type="RefSeq" id="XP_056845690.1"/>
    </source>
</evidence>
<dbReference type="InterPro" id="IPR050796">
    <property type="entry name" value="SCF_F-box_component"/>
</dbReference>
<accession>A0A9W3C2F6</accession>
<dbReference type="CDD" id="cd22157">
    <property type="entry name" value="F-box_AtFBW1-like"/>
    <property type="match status" value="1"/>
</dbReference>
<dbReference type="NCBIfam" id="TIGR01640">
    <property type="entry name" value="F_box_assoc_1"/>
    <property type="match status" value="1"/>
</dbReference>
<keyword evidence="2" id="KW-1185">Reference proteome</keyword>
<name>A0A9W3C2F6_RAPSA</name>